<name>A0AAD5R4L3_PARTN</name>
<keyword evidence="2" id="KW-1185">Reference proteome</keyword>
<organism evidence="1 2">
    <name type="scientific">Parelaphostrongylus tenuis</name>
    <name type="common">Meningeal worm</name>
    <dbReference type="NCBI Taxonomy" id="148309"/>
    <lineage>
        <taxon>Eukaryota</taxon>
        <taxon>Metazoa</taxon>
        <taxon>Ecdysozoa</taxon>
        <taxon>Nematoda</taxon>
        <taxon>Chromadorea</taxon>
        <taxon>Rhabditida</taxon>
        <taxon>Rhabditina</taxon>
        <taxon>Rhabditomorpha</taxon>
        <taxon>Strongyloidea</taxon>
        <taxon>Metastrongylidae</taxon>
        <taxon>Parelaphostrongylus</taxon>
    </lineage>
</organism>
<reference evidence="1" key="1">
    <citation type="submission" date="2021-06" db="EMBL/GenBank/DDBJ databases">
        <title>Parelaphostrongylus tenuis whole genome reference sequence.</title>
        <authorList>
            <person name="Garwood T.J."/>
            <person name="Larsen P.A."/>
            <person name="Fountain-Jones N.M."/>
            <person name="Garbe J.R."/>
            <person name="Macchietto M.G."/>
            <person name="Kania S.A."/>
            <person name="Gerhold R.W."/>
            <person name="Richards J.E."/>
            <person name="Wolf T.M."/>
        </authorList>
    </citation>
    <scope>NUCLEOTIDE SEQUENCE</scope>
    <source>
        <strain evidence="1">MNPRO001-30</strain>
        <tissue evidence="1">Meninges</tissue>
    </source>
</reference>
<gene>
    <name evidence="1" type="ORF">KIN20_030841</name>
</gene>
<evidence type="ECO:0000313" key="2">
    <source>
        <dbReference type="Proteomes" id="UP001196413"/>
    </source>
</evidence>
<proteinExistence type="predicted"/>
<dbReference type="AlphaFoldDB" id="A0AAD5R4L3"/>
<dbReference type="Proteomes" id="UP001196413">
    <property type="component" value="Unassembled WGS sequence"/>
</dbReference>
<comment type="caution">
    <text evidence="1">The sequence shown here is derived from an EMBL/GenBank/DDBJ whole genome shotgun (WGS) entry which is preliminary data.</text>
</comment>
<dbReference type="EMBL" id="JAHQIW010006532">
    <property type="protein sequence ID" value="KAJ1369399.1"/>
    <property type="molecule type" value="Genomic_DNA"/>
</dbReference>
<protein>
    <submittedName>
        <fullName evidence="1">Uncharacterized protein</fullName>
    </submittedName>
</protein>
<accession>A0AAD5R4L3</accession>
<sequence>MLSWCNFVISSVTLLTDDQLQIAESESLKVAKDYQNCTPKVSVNDRKSREALRRRKVFYVRHYISALRPIFRNQFRNYVCV</sequence>
<evidence type="ECO:0000313" key="1">
    <source>
        <dbReference type="EMBL" id="KAJ1369399.1"/>
    </source>
</evidence>